<dbReference type="SUPFAM" id="SSF50182">
    <property type="entry name" value="Sm-like ribonucleoproteins"/>
    <property type="match status" value="1"/>
</dbReference>
<comment type="similarity">
    <text evidence="2">Belongs to the MscS (TC 1.A.23) family.</text>
</comment>
<dbReference type="InterPro" id="IPR011066">
    <property type="entry name" value="MscS_channel_C_sf"/>
</dbReference>
<accession>A0A7C3BZ54</accession>
<dbReference type="Proteomes" id="UP000886390">
    <property type="component" value="Unassembled WGS sequence"/>
</dbReference>
<dbReference type="AlphaFoldDB" id="A0A7C3BZ54"/>
<comment type="caution">
    <text evidence="9">The sequence shown here is derived from an EMBL/GenBank/DDBJ whole genome shotgun (WGS) entry which is preliminary data.</text>
</comment>
<evidence type="ECO:0000259" key="7">
    <source>
        <dbReference type="Pfam" id="PF00924"/>
    </source>
</evidence>
<feature type="non-terminal residue" evidence="9">
    <location>
        <position position="1"/>
    </location>
</feature>
<dbReference type="Gene3D" id="3.30.70.100">
    <property type="match status" value="1"/>
</dbReference>
<evidence type="ECO:0000259" key="8">
    <source>
        <dbReference type="Pfam" id="PF21082"/>
    </source>
</evidence>
<name>A0A7C3BZ54_9BACT</name>
<evidence type="ECO:0000256" key="1">
    <source>
        <dbReference type="ARBA" id="ARBA00004651"/>
    </source>
</evidence>
<dbReference type="Pfam" id="PF00924">
    <property type="entry name" value="MS_channel_2nd"/>
    <property type="match status" value="1"/>
</dbReference>
<dbReference type="Pfam" id="PF21082">
    <property type="entry name" value="MS_channel_3rd"/>
    <property type="match status" value="1"/>
</dbReference>
<dbReference type="InterPro" id="IPR006685">
    <property type="entry name" value="MscS_channel_2nd"/>
</dbReference>
<sequence>SNFFGTLAILASDAFSQGDWVEINGKEGTVVEIGLRVTTLRTFDNALIAIPNGTFASADIKNWNKRKLGRRIKMKLGVKYDSKRQDIKNAIEEIRDMLAHHPDIATKDTKYEHIKRQHGKVAKLVSKDDLEGVKRTLLVYLDEFSDSSINILVYCFSKSVMWEDWLRTKQDVMEKIMEIFEKNNLEFAFPSLSIYDETKGCK</sequence>
<dbReference type="Gene3D" id="2.30.30.60">
    <property type="match status" value="1"/>
</dbReference>
<dbReference type="InterPro" id="IPR006686">
    <property type="entry name" value="MscS_channel_CS"/>
</dbReference>
<gene>
    <name evidence="9" type="ORF">ENJ67_00370</name>
</gene>
<reference evidence="9" key="1">
    <citation type="journal article" date="2020" name="mSystems">
        <title>Genome- and Community-Level Interaction Insights into Carbon Utilization and Element Cycling Functions of Hydrothermarchaeota in Hydrothermal Sediment.</title>
        <authorList>
            <person name="Zhou Z."/>
            <person name="Liu Y."/>
            <person name="Xu W."/>
            <person name="Pan J."/>
            <person name="Luo Z.H."/>
            <person name="Li M."/>
        </authorList>
    </citation>
    <scope>NUCLEOTIDE SEQUENCE [LARGE SCALE GENOMIC DNA]</scope>
    <source>
        <strain evidence="9">HyVt-507</strain>
    </source>
</reference>
<dbReference type="PROSITE" id="PS01246">
    <property type="entry name" value="UPF0003"/>
    <property type="match status" value="1"/>
</dbReference>
<dbReference type="EMBL" id="DRNH01000021">
    <property type="protein sequence ID" value="HFB53159.1"/>
    <property type="molecule type" value="Genomic_DNA"/>
</dbReference>
<evidence type="ECO:0000256" key="3">
    <source>
        <dbReference type="ARBA" id="ARBA00022475"/>
    </source>
</evidence>
<feature type="domain" description="Mechanosensitive ion channel MscS C-terminal" evidence="8">
    <location>
        <begin position="72"/>
        <end position="187"/>
    </location>
</feature>
<comment type="subcellular location">
    <subcellularLocation>
        <location evidence="1">Cell membrane</location>
        <topology evidence="1">Multi-pass membrane protein</topology>
    </subcellularLocation>
</comment>
<organism evidence="9">
    <name type="scientific">Sulfurimonas autotrophica</name>
    <dbReference type="NCBI Taxonomy" id="202747"/>
    <lineage>
        <taxon>Bacteria</taxon>
        <taxon>Pseudomonadati</taxon>
        <taxon>Campylobacterota</taxon>
        <taxon>Epsilonproteobacteria</taxon>
        <taxon>Campylobacterales</taxon>
        <taxon>Sulfurimonadaceae</taxon>
        <taxon>Sulfurimonas</taxon>
    </lineage>
</organism>
<dbReference type="InterPro" id="IPR049278">
    <property type="entry name" value="MS_channel_C"/>
</dbReference>
<dbReference type="GO" id="GO:0005886">
    <property type="term" value="C:plasma membrane"/>
    <property type="evidence" value="ECO:0007669"/>
    <property type="project" value="UniProtKB-SubCell"/>
</dbReference>
<dbReference type="PANTHER" id="PTHR43634:SF2">
    <property type="entry name" value="LOW CONDUCTANCE MECHANOSENSITIVE CHANNEL YNAI"/>
    <property type="match status" value="1"/>
</dbReference>
<keyword evidence="6" id="KW-0472">Membrane</keyword>
<dbReference type="SUPFAM" id="SSF82689">
    <property type="entry name" value="Mechanosensitive channel protein MscS (YggB), C-terminal domain"/>
    <property type="match status" value="1"/>
</dbReference>
<keyword evidence="5" id="KW-1133">Transmembrane helix</keyword>
<dbReference type="InterPro" id="IPR010920">
    <property type="entry name" value="LSM_dom_sf"/>
</dbReference>
<dbReference type="PANTHER" id="PTHR43634">
    <property type="entry name" value="OW CONDUCTANCE MECHANOSENSITIVE CHANNEL"/>
    <property type="match status" value="1"/>
</dbReference>
<protein>
    <submittedName>
        <fullName evidence="9">Mechanosensitive ion channel family protein</fullName>
    </submittedName>
</protein>
<keyword evidence="4" id="KW-0812">Transmembrane</keyword>
<evidence type="ECO:0000256" key="4">
    <source>
        <dbReference type="ARBA" id="ARBA00022692"/>
    </source>
</evidence>
<dbReference type="GO" id="GO:0008381">
    <property type="term" value="F:mechanosensitive monoatomic ion channel activity"/>
    <property type="evidence" value="ECO:0007669"/>
    <property type="project" value="UniProtKB-ARBA"/>
</dbReference>
<evidence type="ECO:0000313" key="9">
    <source>
        <dbReference type="EMBL" id="HFB53159.1"/>
    </source>
</evidence>
<dbReference type="InterPro" id="IPR045042">
    <property type="entry name" value="YnaI-like"/>
</dbReference>
<keyword evidence="3" id="KW-1003">Cell membrane</keyword>
<feature type="domain" description="Mechanosensitive ion channel MscS" evidence="7">
    <location>
        <begin position="1"/>
        <end position="65"/>
    </location>
</feature>
<proteinExistence type="inferred from homology"/>
<evidence type="ECO:0000256" key="5">
    <source>
        <dbReference type="ARBA" id="ARBA00022989"/>
    </source>
</evidence>
<evidence type="ECO:0000256" key="2">
    <source>
        <dbReference type="ARBA" id="ARBA00008017"/>
    </source>
</evidence>
<dbReference type="InterPro" id="IPR023408">
    <property type="entry name" value="MscS_beta-dom_sf"/>
</dbReference>
<evidence type="ECO:0000256" key="6">
    <source>
        <dbReference type="ARBA" id="ARBA00023136"/>
    </source>
</evidence>